<evidence type="ECO:0000313" key="4">
    <source>
        <dbReference type="Proteomes" id="UP000651977"/>
    </source>
</evidence>
<dbReference type="RefSeq" id="WP_188407567.1">
    <property type="nucleotide sequence ID" value="NZ_BMDY01000028.1"/>
</dbReference>
<organism evidence="3 4">
    <name type="scientific">Agarivorans gilvus</name>
    <dbReference type="NCBI Taxonomy" id="680279"/>
    <lineage>
        <taxon>Bacteria</taxon>
        <taxon>Pseudomonadati</taxon>
        <taxon>Pseudomonadota</taxon>
        <taxon>Gammaproteobacteria</taxon>
        <taxon>Alteromonadales</taxon>
        <taxon>Alteromonadaceae</taxon>
        <taxon>Agarivorans</taxon>
    </lineage>
</organism>
<dbReference type="EMBL" id="BMDY01000028">
    <property type="protein sequence ID" value="GGB18899.1"/>
    <property type="molecule type" value="Genomic_DNA"/>
</dbReference>
<name>A0ABQ1I616_9ALTE</name>
<accession>A0ABQ1I616</accession>
<sequence>MQPRWLVSQLEELDYQTDYQLELVGSLLQQAQALNRLSLDYIGFAKSDVFAIHELYDSLEQAYQAASQQAQMRHRRVEEQSDNASSVAKHSSQSLDDAHALKQTWQQQTEMAESWLSQAQTHLSACIEATRQARVDSDRADSELSRAETQLRIARAGPRREVYVGKDSQGRAIYEYYPPDTSYEEGRVAAAQSQVNACRAALNRAVSAQQAAVAERDRADAQLHGARQALADASTSVDMAEQALELAHDGQRQASSSLSYSQHCLQVLEEVKTGLQQFKQTCQQQSDVLAQLDNQANQALLQLRDVANSQEAIQGEAFSLKYTLQDKAALLLAFDQPLGRR</sequence>
<dbReference type="Proteomes" id="UP000651977">
    <property type="component" value="Unassembled WGS sequence"/>
</dbReference>
<evidence type="ECO:0008006" key="5">
    <source>
        <dbReference type="Google" id="ProtNLM"/>
    </source>
</evidence>
<protein>
    <recommendedName>
        <fullName evidence="5">Exonuclease SbcC</fullName>
    </recommendedName>
</protein>
<evidence type="ECO:0000256" key="1">
    <source>
        <dbReference type="SAM" id="Coils"/>
    </source>
</evidence>
<reference evidence="4" key="1">
    <citation type="journal article" date="2019" name="Int. J. Syst. Evol. Microbiol.">
        <title>The Global Catalogue of Microorganisms (GCM) 10K type strain sequencing project: providing services to taxonomists for standard genome sequencing and annotation.</title>
        <authorList>
            <consortium name="The Broad Institute Genomics Platform"/>
            <consortium name="The Broad Institute Genome Sequencing Center for Infectious Disease"/>
            <person name="Wu L."/>
            <person name="Ma J."/>
        </authorList>
    </citation>
    <scope>NUCLEOTIDE SEQUENCE [LARGE SCALE GENOMIC DNA]</scope>
    <source>
        <strain evidence="4">CGMCC 1.10131</strain>
    </source>
</reference>
<comment type="caution">
    <text evidence="3">The sequence shown here is derived from an EMBL/GenBank/DDBJ whole genome shotgun (WGS) entry which is preliminary data.</text>
</comment>
<evidence type="ECO:0000313" key="3">
    <source>
        <dbReference type="EMBL" id="GGB18899.1"/>
    </source>
</evidence>
<feature type="compositionally biased region" description="Polar residues" evidence="2">
    <location>
        <begin position="82"/>
        <end position="93"/>
    </location>
</feature>
<keyword evidence="1" id="KW-0175">Coiled coil</keyword>
<evidence type="ECO:0000256" key="2">
    <source>
        <dbReference type="SAM" id="MobiDB-lite"/>
    </source>
</evidence>
<keyword evidence="4" id="KW-1185">Reference proteome</keyword>
<proteinExistence type="predicted"/>
<feature type="region of interest" description="Disordered" evidence="2">
    <location>
        <begin position="70"/>
        <end position="93"/>
    </location>
</feature>
<gene>
    <name evidence="3" type="ORF">GCM10007414_35380</name>
</gene>
<feature type="coiled-coil region" evidence="1">
    <location>
        <begin position="275"/>
        <end position="309"/>
    </location>
</feature>